<dbReference type="EMBL" id="CU367853">
    <property type="protein sequence ID" value="CAO79506.1"/>
    <property type="molecule type" value="Genomic_DNA"/>
</dbReference>
<sequence>MEKLSKIIENKRLNRDYRCSYEFQAYGNRLAEELRDTKHRTLYIKLAKNEDRALLEEARAFVLNSKKATTKGKLFMWKLTQLKEEKEKRKQDKSDK</sequence>
<reference evidence="1" key="1">
    <citation type="submission" date="2007-07" db="EMBL/GenBank/DDBJ databases">
        <authorList>
            <person name="Genoscope"/>
        </authorList>
    </citation>
    <scope>NUCLEOTIDE SEQUENCE</scope>
</reference>
<reference evidence="1" key="2">
    <citation type="journal article" date="2008" name="Environ. Microbiol.">
        <title>Discovery and characterization of a new bacterial candidate division by an anaerobic sludge digester metagenomic approach.</title>
        <authorList>
            <person name="Guermazi S."/>
            <person name="Daegelen P."/>
            <person name="Dauga C."/>
            <person name="Riviere D."/>
            <person name="Boucher T."/>
            <person name="Godon J.J."/>
            <person name="Gyapay G."/>
            <person name="Sghir A."/>
            <person name="Pelletier E."/>
            <person name="Weissenbach J."/>
            <person name="Le Paslier D."/>
        </authorList>
    </citation>
    <scope>NUCLEOTIDE SEQUENCE</scope>
</reference>
<evidence type="ECO:0000313" key="1">
    <source>
        <dbReference type="EMBL" id="CAO79506.1"/>
    </source>
</evidence>
<protein>
    <submittedName>
        <fullName evidence="1">Uncharacterized protein</fullName>
    </submittedName>
</protein>
<proteinExistence type="predicted"/>
<organism evidence="1">
    <name type="scientific">uncultured candidate division WWE3 bacterium EJ0ADIGA11YD11</name>
    <dbReference type="NCBI Taxonomy" id="500145"/>
    <lineage>
        <taxon>Bacteria</taxon>
        <taxon>Katanobacteria</taxon>
        <taxon>environmental samples</taxon>
    </lineage>
</organism>
<name>B0KVC1_UNCKA</name>
<gene>
    <name evidence="1" type="ORF">WWE3-TFM_16</name>
</gene>
<dbReference type="AlphaFoldDB" id="B0KVC1"/>
<accession>B0KVC1</accession>